<dbReference type="AlphaFoldDB" id="A0A0F9BLN1"/>
<name>A0A0F9BLN1_9ZZZZ</name>
<accession>A0A0F9BLN1</accession>
<dbReference type="EMBL" id="LAZR01048605">
    <property type="protein sequence ID" value="KKK91544.1"/>
    <property type="molecule type" value="Genomic_DNA"/>
</dbReference>
<evidence type="ECO:0000313" key="1">
    <source>
        <dbReference type="EMBL" id="KKK91544.1"/>
    </source>
</evidence>
<comment type="caution">
    <text evidence="1">The sequence shown here is derived from an EMBL/GenBank/DDBJ whole genome shotgun (WGS) entry which is preliminary data.</text>
</comment>
<reference evidence="1" key="1">
    <citation type="journal article" date="2015" name="Nature">
        <title>Complex archaea that bridge the gap between prokaryotes and eukaryotes.</title>
        <authorList>
            <person name="Spang A."/>
            <person name="Saw J.H."/>
            <person name="Jorgensen S.L."/>
            <person name="Zaremba-Niedzwiedzka K."/>
            <person name="Martijn J."/>
            <person name="Lind A.E."/>
            <person name="van Eijk R."/>
            <person name="Schleper C."/>
            <person name="Guy L."/>
            <person name="Ettema T.J."/>
        </authorList>
    </citation>
    <scope>NUCLEOTIDE SEQUENCE</scope>
</reference>
<organism evidence="1">
    <name type="scientific">marine sediment metagenome</name>
    <dbReference type="NCBI Taxonomy" id="412755"/>
    <lineage>
        <taxon>unclassified sequences</taxon>
        <taxon>metagenomes</taxon>
        <taxon>ecological metagenomes</taxon>
    </lineage>
</organism>
<gene>
    <name evidence="1" type="ORF">LCGC14_2711900</name>
</gene>
<proteinExistence type="predicted"/>
<protein>
    <submittedName>
        <fullName evidence="1">Uncharacterized protein</fullName>
    </submittedName>
</protein>
<sequence>MGIKLTYGDVAGYAALGVRAGRAEADTTGMKLQAAADRQVMQINAQRATQVRTQERQKEMTEFDSYMDNIRYQSGEAWELEKMELRSRHDFDMLEAKREADFTSELQREQRQKQELDVKLKAIQEAEHLSLREKEIATLRVQTGVGIQADRLTGKENPLAALYGQRTGQPIDQNVQSAREQASQAETAPTGKQALVAETQRKADNLRKILPTLDAGSQAQVRQIIDSGDPSLIDELYRSDALRKAVTKKGATTENRLDVRNLYRFG</sequence>